<keyword evidence="8 9" id="KW-0472">Membrane</keyword>
<organism evidence="10 11">
    <name type="scientific">Halogeometricum salsisoli</name>
    <dbReference type="NCBI Taxonomy" id="2950536"/>
    <lineage>
        <taxon>Archaea</taxon>
        <taxon>Methanobacteriati</taxon>
        <taxon>Methanobacteriota</taxon>
        <taxon>Stenosarchaea group</taxon>
        <taxon>Halobacteria</taxon>
        <taxon>Halobacteriales</taxon>
        <taxon>Haloferacaceae</taxon>
        <taxon>Halogeometricum</taxon>
    </lineage>
</organism>
<evidence type="ECO:0000256" key="3">
    <source>
        <dbReference type="ARBA" id="ARBA00022448"/>
    </source>
</evidence>
<evidence type="ECO:0000256" key="1">
    <source>
        <dbReference type="ARBA" id="ARBA00004651"/>
    </source>
</evidence>
<evidence type="ECO:0000256" key="5">
    <source>
        <dbReference type="ARBA" id="ARBA00022692"/>
    </source>
</evidence>
<name>A0ABU2GL60_9EURY</name>
<evidence type="ECO:0000256" key="8">
    <source>
        <dbReference type="ARBA" id="ARBA00023136"/>
    </source>
</evidence>
<gene>
    <name evidence="10" type="ORF">NDI76_19940</name>
</gene>
<dbReference type="Proteomes" id="UP001257060">
    <property type="component" value="Unassembled WGS sequence"/>
</dbReference>
<reference evidence="10 11" key="1">
    <citation type="submission" date="2022-06" db="EMBL/GenBank/DDBJ databases">
        <title>Halogeometricum sp. a new haloarchaeum isolate from saline soil.</title>
        <authorList>
            <person name="Strakova D."/>
            <person name="Galisteo C."/>
            <person name="Sanchez-Porro C."/>
            <person name="Ventosa A."/>
        </authorList>
    </citation>
    <scope>NUCLEOTIDE SEQUENCE [LARGE SCALE GENOMIC DNA]</scope>
    <source>
        <strain evidence="10 11">S1BR25-6</strain>
    </source>
</reference>
<comment type="caution">
    <text evidence="10">The sequence shown here is derived from an EMBL/GenBank/DDBJ whole genome shotgun (WGS) entry which is preliminary data.</text>
</comment>
<evidence type="ECO:0000256" key="6">
    <source>
        <dbReference type="ARBA" id="ARBA00022989"/>
    </source>
</evidence>
<protein>
    <recommendedName>
        <fullName evidence="12">Cation transporter</fullName>
    </recommendedName>
</protein>
<comment type="subcellular location">
    <subcellularLocation>
        <location evidence="1">Cell membrane</location>
        <topology evidence="1">Multi-pass membrane protein</topology>
    </subcellularLocation>
</comment>
<keyword evidence="3" id="KW-0813">Transport</keyword>
<evidence type="ECO:0000313" key="10">
    <source>
        <dbReference type="EMBL" id="MDS0301018.1"/>
    </source>
</evidence>
<dbReference type="PANTHER" id="PTHR32024:SF2">
    <property type="entry name" value="TRK SYSTEM POTASSIUM UPTAKE PROTEIN TRKG-RELATED"/>
    <property type="match status" value="1"/>
</dbReference>
<comment type="similarity">
    <text evidence="2">Belongs to the TrkH potassium transport family.</text>
</comment>
<evidence type="ECO:0000313" key="11">
    <source>
        <dbReference type="Proteomes" id="UP001257060"/>
    </source>
</evidence>
<dbReference type="Pfam" id="PF02386">
    <property type="entry name" value="TrkH"/>
    <property type="match status" value="1"/>
</dbReference>
<feature type="transmembrane region" description="Helical" evidence="9">
    <location>
        <begin position="17"/>
        <end position="36"/>
    </location>
</feature>
<keyword evidence="4" id="KW-1003">Cell membrane</keyword>
<evidence type="ECO:0000256" key="7">
    <source>
        <dbReference type="ARBA" id="ARBA00023065"/>
    </source>
</evidence>
<keyword evidence="11" id="KW-1185">Reference proteome</keyword>
<keyword evidence="7" id="KW-0406">Ion transport</keyword>
<evidence type="ECO:0000256" key="9">
    <source>
        <dbReference type="SAM" id="Phobius"/>
    </source>
</evidence>
<evidence type="ECO:0000256" key="2">
    <source>
        <dbReference type="ARBA" id="ARBA00009137"/>
    </source>
</evidence>
<feature type="transmembrane region" description="Helical" evidence="9">
    <location>
        <begin position="207"/>
        <end position="229"/>
    </location>
</feature>
<dbReference type="EMBL" id="JAMQOP010000005">
    <property type="protein sequence ID" value="MDS0301018.1"/>
    <property type="molecule type" value="Genomic_DNA"/>
</dbReference>
<accession>A0ABU2GL60</accession>
<dbReference type="InterPro" id="IPR003445">
    <property type="entry name" value="Cat_transpt"/>
</dbReference>
<keyword evidence="6 9" id="KW-1133">Transmembrane helix</keyword>
<proteinExistence type="inferred from homology"/>
<sequence>MLRGDLKNLYTDLQTRWVFGYFGLGTLLLVAILLFNGTYESLFEAVRYGLFQFVSAASCTGFQTAGSLGTRWSPEAQLTVSLGMVVGAAAGSTVGGIKLIRALTLVKGTAFRISDAFYPDAAVRYFNINDRNLSESEATREFKEAAIIAFLWVVFLTVGIFVLLTVLPTGEFTLENVVFEVASAQGNVGLSSGITGPSMPTAAKVMFLFNMWIGRLEIIPVLVLLRALFERGGAYR</sequence>
<keyword evidence="5 9" id="KW-0812">Transmembrane</keyword>
<feature type="transmembrane region" description="Helical" evidence="9">
    <location>
        <begin position="145"/>
        <end position="167"/>
    </location>
</feature>
<evidence type="ECO:0008006" key="12">
    <source>
        <dbReference type="Google" id="ProtNLM"/>
    </source>
</evidence>
<feature type="transmembrane region" description="Helical" evidence="9">
    <location>
        <begin position="78"/>
        <end position="97"/>
    </location>
</feature>
<dbReference type="PANTHER" id="PTHR32024">
    <property type="entry name" value="TRK SYSTEM POTASSIUM UPTAKE PROTEIN TRKG-RELATED"/>
    <property type="match status" value="1"/>
</dbReference>
<evidence type="ECO:0000256" key="4">
    <source>
        <dbReference type="ARBA" id="ARBA00022475"/>
    </source>
</evidence>